<dbReference type="Gene3D" id="3.40.50.720">
    <property type="entry name" value="NAD(P)-binding Rossmann-like Domain"/>
    <property type="match status" value="1"/>
</dbReference>
<dbReference type="STRING" id="195913.SAMN04488004_1208"/>
<protein>
    <submittedName>
        <fullName evidence="2">NAD(P)H dehydrogenase (Quinone)</fullName>
    </submittedName>
</protein>
<dbReference type="CDD" id="cd05269">
    <property type="entry name" value="TMR_SDR_a"/>
    <property type="match status" value="1"/>
</dbReference>
<accession>A0A1I4HW97</accession>
<dbReference type="RefSeq" id="WP_090190902.1">
    <property type="nucleotide sequence ID" value="NZ_FOTF01000020.1"/>
</dbReference>
<evidence type="ECO:0000313" key="3">
    <source>
        <dbReference type="Proteomes" id="UP000199550"/>
    </source>
</evidence>
<evidence type="ECO:0000259" key="1">
    <source>
        <dbReference type="Pfam" id="PF13460"/>
    </source>
</evidence>
<dbReference type="PANTHER" id="PTHR47129:SF1">
    <property type="entry name" value="NMRA-LIKE DOMAIN-CONTAINING PROTEIN"/>
    <property type="match status" value="1"/>
</dbReference>
<dbReference type="Gene3D" id="3.90.25.10">
    <property type="entry name" value="UDP-galactose 4-epimerase, domain 1"/>
    <property type="match status" value="1"/>
</dbReference>
<dbReference type="EMBL" id="FOTF01000020">
    <property type="protein sequence ID" value="SFL45686.1"/>
    <property type="molecule type" value="Genomic_DNA"/>
</dbReference>
<dbReference type="PANTHER" id="PTHR47129">
    <property type="entry name" value="QUINONE OXIDOREDUCTASE 2"/>
    <property type="match status" value="1"/>
</dbReference>
<name>A0A1I4HW97_9RHOB</name>
<dbReference type="Pfam" id="PF13460">
    <property type="entry name" value="NAD_binding_10"/>
    <property type="match status" value="1"/>
</dbReference>
<dbReference type="Proteomes" id="UP000199550">
    <property type="component" value="Unassembled WGS sequence"/>
</dbReference>
<evidence type="ECO:0000313" key="2">
    <source>
        <dbReference type="EMBL" id="SFL45686.1"/>
    </source>
</evidence>
<dbReference type="OrthoDB" id="7771794at2"/>
<proteinExistence type="predicted"/>
<dbReference type="InterPro" id="IPR036291">
    <property type="entry name" value="NAD(P)-bd_dom_sf"/>
</dbReference>
<gene>
    <name evidence="2" type="ORF">SAMN04488004_1208</name>
</gene>
<dbReference type="AlphaFoldDB" id="A0A1I4HW97"/>
<keyword evidence="3" id="KW-1185">Reference proteome</keyword>
<organism evidence="2 3">
    <name type="scientific">Loktanella salsilacus</name>
    <dbReference type="NCBI Taxonomy" id="195913"/>
    <lineage>
        <taxon>Bacteria</taxon>
        <taxon>Pseudomonadati</taxon>
        <taxon>Pseudomonadota</taxon>
        <taxon>Alphaproteobacteria</taxon>
        <taxon>Rhodobacterales</taxon>
        <taxon>Roseobacteraceae</taxon>
        <taxon>Loktanella</taxon>
    </lineage>
</organism>
<reference evidence="3" key="1">
    <citation type="submission" date="2016-10" db="EMBL/GenBank/DDBJ databases">
        <authorList>
            <person name="Varghese N."/>
            <person name="Submissions S."/>
        </authorList>
    </citation>
    <scope>NUCLEOTIDE SEQUENCE [LARGE SCALE GENOMIC DNA]</scope>
    <source>
        <strain evidence="3">DSM 16199</strain>
    </source>
</reference>
<dbReference type="InterPro" id="IPR052718">
    <property type="entry name" value="NmrA-type_oxidoreductase"/>
</dbReference>
<dbReference type="SUPFAM" id="SSF51735">
    <property type="entry name" value="NAD(P)-binding Rossmann-fold domains"/>
    <property type="match status" value="1"/>
</dbReference>
<sequence>MTIAVTAVSGQLGRAIAQALLDMKLDQPIIGLARTPAKVTGLGIDVRPGDYDQPDDFKASLAGVDTLLLVSGLAAPDVRIQQHRNAIDAARAAGVRKIVYTSIQGLEAGTPFSPVVQSNRQTEADVRNSGLIWAIGRNGIYIEPDVEYIDTYRARGKVANSAGSGKCGYTTRAELARAYAALLTTDGHDGQTVNLNGTPMTQAELVAYLNRAFGTRLTYREMTPAAYVADRTAELGDFYGPIIAGIYEGIRLGANDTPGDVAAITGRPHQSWDAYFGALGAELNPLR</sequence>
<feature type="domain" description="NAD(P)-binding" evidence="1">
    <location>
        <begin position="9"/>
        <end position="185"/>
    </location>
</feature>
<dbReference type="InterPro" id="IPR016040">
    <property type="entry name" value="NAD(P)-bd_dom"/>
</dbReference>